<dbReference type="EMBL" id="KZ502999">
    <property type="protein sequence ID" value="PKU69777.1"/>
    <property type="molecule type" value="Genomic_DNA"/>
</dbReference>
<keyword evidence="2" id="KW-1185">Reference proteome</keyword>
<evidence type="ECO:0000313" key="1">
    <source>
        <dbReference type="EMBL" id="PKU69777.1"/>
    </source>
</evidence>
<organism evidence="1 2">
    <name type="scientific">Dendrobium catenatum</name>
    <dbReference type="NCBI Taxonomy" id="906689"/>
    <lineage>
        <taxon>Eukaryota</taxon>
        <taxon>Viridiplantae</taxon>
        <taxon>Streptophyta</taxon>
        <taxon>Embryophyta</taxon>
        <taxon>Tracheophyta</taxon>
        <taxon>Spermatophyta</taxon>
        <taxon>Magnoliopsida</taxon>
        <taxon>Liliopsida</taxon>
        <taxon>Asparagales</taxon>
        <taxon>Orchidaceae</taxon>
        <taxon>Epidendroideae</taxon>
        <taxon>Malaxideae</taxon>
        <taxon>Dendrobiinae</taxon>
        <taxon>Dendrobium</taxon>
    </lineage>
</organism>
<accession>A0A2I0W293</accession>
<sequence>MRSRKSEGDRAVQFLNWERDDSLCACKLRGAVGGVRFFLEDFESKGFMRMRGHGRRSSGVGADNG</sequence>
<dbReference type="AlphaFoldDB" id="A0A2I0W293"/>
<gene>
    <name evidence="1" type="ORF">MA16_Dca019053</name>
</gene>
<reference evidence="1 2" key="1">
    <citation type="journal article" date="2016" name="Sci. Rep.">
        <title>The Dendrobium catenatum Lindl. genome sequence provides insights into polysaccharide synthase, floral development and adaptive evolution.</title>
        <authorList>
            <person name="Zhang G.Q."/>
            <person name="Xu Q."/>
            <person name="Bian C."/>
            <person name="Tsai W.C."/>
            <person name="Yeh C.M."/>
            <person name="Liu K.W."/>
            <person name="Yoshida K."/>
            <person name="Zhang L.S."/>
            <person name="Chang S.B."/>
            <person name="Chen F."/>
            <person name="Shi Y."/>
            <person name="Su Y.Y."/>
            <person name="Zhang Y.Q."/>
            <person name="Chen L.J."/>
            <person name="Yin Y."/>
            <person name="Lin M."/>
            <person name="Huang H."/>
            <person name="Deng H."/>
            <person name="Wang Z.W."/>
            <person name="Zhu S.L."/>
            <person name="Zhao X."/>
            <person name="Deng C."/>
            <person name="Niu S.C."/>
            <person name="Huang J."/>
            <person name="Wang M."/>
            <person name="Liu G.H."/>
            <person name="Yang H.J."/>
            <person name="Xiao X.J."/>
            <person name="Hsiao Y.Y."/>
            <person name="Wu W.L."/>
            <person name="Chen Y.Y."/>
            <person name="Mitsuda N."/>
            <person name="Ohme-Takagi M."/>
            <person name="Luo Y.B."/>
            <person name="Van de Peer Y."/>
            <person name="Liu Z.J."/>
        </authorList>
    </citation>
    <scope>NUCLEOTIDE SEQUENCE [LARGE SCALE GENOMIC DNA]</scope>
    <source>
        <tissue evidence="1">The whole plant</tissue>
    </source>
</reference>
<dbReference type="Proteomes" id="UP000233837">
    <property type="component" value="Unassembled WGS sequence"/>
</dbReference>
<protein>
    <submittedName>
        <fullName evidence="1">Uncharacterized protein</fullName>
    </submittedName>
</protein>
<proteinExistence type="predicted"/>
<evidence type="ECO:0000313" key="2">
    <source>
        <dbReference type="Proteomes" id="UP000233837"/>
    </source>
</evidence>
<name>A0A2I0W293_9ASPA</name>
<reference evidence="1 2" key="2">
    <citation type="journal article" date="2017" name="Nature">
        <title>The Apostasia genome and the evolution of orchids.</title>
        <authorList>
            <person name="Zhang G.Q."/>
            <person name="Liu K.W."/>
            <person name="Li Z."/>
            <person name="Lohaus R."/>
            <person name="Hsiao Y.Y."/>
            <person name="Niu S.C."/>
            <person name="Wang J.Y."/>
            <person name="Lin Y.C."/>
            <person name="Xu Q."/>
            <person name="Chen L.J."/>
            <person name="Yoshida K."/>
            <person name="Fujiwara S."/>
            <person name="Wang Z.W."/>
            <person name="Zhang Y.Q."/>
            <person name="Mitsuda N."/>
            <person name="Wang M."/>
            <person name="Liu G.H."/>
            <person name="Pecoraro L."/>
            <person name="Huang H.X."/>
            <person name="Xiao X.J."/>
            <person name="Lin M."/>
            <person name="Wu X.Y."/>
            <person name="Wu W.L."/>
            <person name="Chen Y.Y."/>
            <person name="Chang S.B."/>
            <person name="Sakamoto S."/>
            <person name="Ohme-Takagi M."/>
            <person name="Yagi M."/>
            <person name="Zeng S.J."/>
            <person name="Shen C.Y."/>
            <person name="Yeh C.M."/>
            <person name="Luo Y.B."/>
            <person name="Tsai W.C."/>
            <person name="Van de Peer Y."/>
            <person name="Liu Z.J."/>
        </authorList>
    </citation>
    <scope>NUCLEOTIDE SEQUENCE [LARGE SCALE GENOMIC DNA]</scope>
    <source>
        <tissue evidence="1">The whole plant</tissue>
    </source>
</reference>